<dbReference type="KEGG" id="rsz:130495858"/>
<dbReference type="GO" id="GO:0007131">
    <property type="term" value="P:reciprocal meiotic recombination"/>
    <property type="evidence" value="ECO:0007669"/>
    <property type="project" value="TreeGrafter"/>
</dbReference>
<feature type="coiled-coil region" evidence="2">
    <location>
        <begin position="23"/>
        <end position="50"/>
    </location>
</feature>
<reference evidence="5" key="2">
    <citation type="submission" date="2025-08" db="UniProtKB">
        <authorList>
            <consortium name="RefSeq"/>
        </authorList>
    </citation>
    <scope>IDENTIFICATION</scope>
    <source>
        <tissue evidence="5">Leaf</tissue>
    </source>
</reference>
<name>A0A9W3BVW8_RAPSA</name>
<protein>
    <submittedName>
        <fullName evidence="5">WEB family protein At3g02930, chloroplastic-like</fullName>
    </submittedName>
</protein>
<dbReference type="InterPro" id="IPR029071">
    <property type="entry name" value="Ubiquitin-like_domsf"/>
</dbReference>
<dbReference type="Proteomes" id="UP000504610">
    <property type="component" value="Chromosome 6"/>
</dbReference>
<dbReference type="InterPro" id="IPR000626">
    <property type="entry name" value="Ubiquitin-like_dom"/>
</dbReference>
<evidence type="ECO:0000259" key="3">
    <source>
        <dbReference type="PROSITE" id="PS50053"/>
    </source>
</evidence>
<feature type="coiled-coil region" evidence="2">
    <location>
        <begin position="434"/>
        <end position="489"/>
    </location>
</feature>
<evidence type="ECO:0000256" key="1">
    <source>
        <dbReference type="ARBA" id="ARBA00023054"/>
    </source>
</evidence>
<organism evidence="4 5">
    <name type="scientific">Raphanus sativus</name>
    <name type="common">Radish</name>
    <name type="synonym">Raphanus raphanistrum var. sativus</name>
    <dbReference type="NCBI Taxonomy" id="3726"/>
    <lineage>
        <taxon>Eukaryota</taxon>
        <taxon>Viridiplantae</taxon>
        <taxon>Streptophyta</taxon>
        <taxon>Embryophyta</taxon>
        <taxon>Tracheophyta</taxon>
        <taxon>Spermatophyta</taxon>
        <taxon>Magnoliopsida</taxon>
        <taxon>eudicotyledons</taxon>
        <taxon>Gunneridae</taxon>
        <taxon>Pentapetalae</taxon>
        <taxon>rosids</taxon>
        <taxon>malvids</taxon>
        <taxon>Brassicales</taxon>
        <taxon>Brassicaceae</taxon>
        <taxon>Brassiceae</taxon>
        <taxon>Raphanus</taxon>
    </lineage>
</organism>
<dbReference type="PANTHER" id="PTHR23160">
    <property type="entry name" value="SYNAPTONEMAL COMPLEX PROTEIN-RELATED"/>
    <property type="match status" value="1"/>
</dbReference>
<dbReference type="Pfam" id="PF00240">
    <property type="entry name" value="ubiquitin"/>
    <property type="match status" value="1"/>
</dbReference>
<feature type="domain" description="Ubiquitin-like" evidence="3">
    <location>
        <begin position="201"/>
        <end position="249"/>
    </location>
</feature>
<dbReference type="AlphaFoldDB" id="A0A9W3BVW8"/>
<sequence>MTFDMVLDDADIAGRVRTGYLKQESLQKELKRASLKLTSQAREIKELKHKLWERYEKLPDMQSYFHFREGETDRTRVEFSIKTKKVFMVVSEFENKPQLLSQANEIIKRQAYDINTLQRALIKEKEEEIEFYIVAESINCQKDTFSMYLRGELDNIQEEMDALRDLHRWKLDDNGVENLLNKMKRREVNAQSTSRSESTQLQIFVRMIYGGKTIVIYTNKNNTVEQLHHRIEPKVKVPVKEQLVIYKGERRDIMYAVSRMLRGDWICPRNKLYVSYRNILGSLLDLFLGIETQKRELSVHGCTRNSINDLVSIVRDLKYARSFETDTDVKKRDKIIEKLYAEIEVLKMAKSHPHGSADQLCNKAIELQEQLEEANMMKRSGSDSLVSLTKQLEGRSKRLHAVVSEMTELKDKAKLMAMAGLRQSEDLYKSEQLLETAEELLSKDEKEAIKMKSELETVKEEKKQGLKKNQILMEEKNKIRSKVEEEKSEISMQILASALHQASSESRVLKEELLSLGGQDYEMQVEHYKNRIEVTQVSEVKQIKMRETGLFNHVKKFDEEVCKMRRETNRLGNLVKRAHEETDGALKKESLLRDDLKEVEDDVICLQEALREARAESLKLNSKMLDKETEFKSILHDNDLLRVKENDDKSKRATGHIFYVGESLIRWCSSKQENVVVSSCETENMAGIEAMKHAILFQELHRLIPESENRVDVLMKEFGKLKLKKMRGIIKSLFRMDFKLKGEIVGVSLKLA</sequence>
<proteinExistence type="predicted"/>
<keyword evidence="1 2" id="KW-0175">Coiled coil</keyword>
<dbReference type="GeneID" id="130495858"/>
<evidence type="ECO:0000313" key="5">
    <source>
        <dbReference type="RefSeq" id="XP_056843393.1"/>
    </source>
</evidence>
<reference evidence="4" key="1">
    <citation type="journal article" date="2019" name="Database">
        <title>The radish genome database (RadishGD): an integrated information resource for radish genomics.</title>
        <authorList>
            <person name="Yu H.J."/>
            <person name="Baek S."/>
            <person name="Lee Y.J."/>
            <person name="Cho A."/>
            <person name="Mun J.H."/>
        </authorList>
    </citation>
    <scope>NUCLEOTIDE SEQUENCE [LARGE SCALE GENOMIC DNA]</scope>
    <source>
        <strain evidence="4">cv. WK10039</strain>
    </source>
</reference>
<dbReference type="RefSeq" id="XP_056843393.1">
    <property type="nucleotide sequence ID" value="XM_056987413.1"/>
</dbReference>
<gene>
    <name evidence="5" type="primary">LOC130495858</name>
</gene>
<evidence type="ECO:0000313" key="4">
    <source>
        <dbReference type="Proteomes" id="UP000504610"/>
    </source>
</evidence>
<dbReference type="SUPFAM" id="SSF54236">
    <property type="entry name" value="Ubiquitin-like"/>
    <property type="match status" value="1"/>
</dbReference>
<accession>A0A9W3BVW8</accession>
<evidence type="ECO:0000256" key="2">
    <source>
        <dbReference type="SAM" id="Coils"/>
    </source>
</evidence>
<dbReference type="OrthoDB" id="1133105at2759"/>
<keyword evidence="4" id="KW-1185">Reference proteome</keyword>
<dbReference type="PROSITE" id="PS50053">
    <property type="entry name" value="UBIQUITIN_2"/>
    <property type="match status" value="1"/>
</dbReference>
<feature type="coiled-coil region" evidence="2">
    <location>
        <begin position="596"/>
        <end position="630"/>
    </location>
</feature>
<dbReference type="Gene3D" id="3.10.20.90">
    <property type="entry name" value="Phosphatidylinositol 3-kinase Catalytic Subunit, Chain A, domain 1"/>
    <property type="match status" value="1"/>
</dbReference>
<dbReference type="PANTHER" id="PTHR23160:SF23">
    <property type="entry name" value="WEB FAMILY PROTEIN"/>
    <property type="match status" value="1"/>
</dbReference>